<dbReference type="GO" id="GO:0097524">
    <property type="term" value="C:sperm plasma membrane"/>
    <property type="evidence" value="ECO:0007669"/>
    <property type="project" value="TreeGrafter"/>
</dbReference>
<dbReference type="GO" id="GO:0051793">
    <property type="term" value="P:medium-chain fatty acid catabolic process"/>
    <property type="evidence" value="ECO:0007669"/>
    <property type="project" value="TreeGrafter"/>
</dbReference>
<dbReference type="AlphaFoldDB" id="A0A8W8P581"/>
<evidence type="ECO:0000313" key="3">
    <source>
        <dbReference type="EnsemblMetazoa" id="G9191.18:cds"/>
    </source>
</evidence>
<accession>A0A8W8P581</accession>
<dbReference type="InterPro" id="IPR050960">
    <property type="entry name" value="AB_hydrolase_4_sf"/>
</dbReference>
<proteinExistence type="inferred from homology"/>
<organism evidence="3 4">
    <name type="scientific">Magallana gigas</name>
    <name type="common">Pacific oyster</name>
    <name type="synonym">Crassostrea gigas</name>
    <dbReference type="NCBI Taxonomy" id="29159"/>
    <lineage>
        <taxon>Eukaryota</taxon>
        <taxon>Metazoa</taxon>
        <taxon>Spiralia</taxon>
        <taxon>Lophotrochozoa</taxon>
        <taxon>Mollusca</taxon>
        <taxon>Bivalvia</taxon>
        <taxon>Autobranchia</taxon>
        <taxon>Pteriomorphia</taxon>
        <taxon>Ostreida</taxon>
        <taxon>Ostreoidea</taxon>
        <taxon>Ostreidae</taxon>
        <taxon>Magallana</taxon>
    </lineage>
</organism>
<dbReference type="GO" id="GO:0046464">
    <property type="term" value="P:acylglycerol catabolic process"/>
    <property type="evidence" value="ECO:0007669"/>
    <property type="project" value="TreeGrafter"/>
</dbReference>
<dbReference type="Proteomes" id="UP000005408">
    <property type="component" value="Unassembled WGS sequence"/>
</dbReference>
<sequence length="186" mass="20627">MLRHFTTGRNLKANPVETHPDVPQILQNSEAIITVYTYSTDSTGHKGPCCRICSTALHRILDRSLFQPTLLWGKSGHLQTFVYAKLGKVLSPFPHGERCSFLMADGATMTYDVFQPHKTHSTNGDYTLLVCPGIANSSEASYVCMFVNYAQDHGYRVAVLNHLGVLPSVPLTSSRMFTYAGRMSIL</sequence>
<dbReference type="GO" id="GO:0008126">
    <property type="term" value="F:acetylesterase activity"/>
    <property type="evidence" value="ECO:0007669"/>
    <property type="project" value="TreeGrafter"/>
</dbReference>
<keyword evidence="4" id="KW-1185">Reference proteome</keyword>
<dbReference type="GO" id="GO:0051792">
    <property type="term" value="P:medium-chain fatty acid biosynthetic process"/>
    <property type="evidence" value="ECO:0007669"/>
    <property type="project" value="TreeGrafter"/>
</dbReference>
<evidence type="ECO:0000256" key="2">
    <source>
        <dbReference type="SAM" id="MobiDB-lite"/>
    </source>
</evidence>
<dbReference type="SUPFAM" id="SSF53474">
    <property type="entry name" value="alpha/beta-Hydrolases"/>
    <property type="match status" value="1"/>
</dbReference>
<dbReference type="GO" id="GO:0048240">
    <property type="term" value="P:sperm capacitation"/>
    <property type="evidence" value="ECO:0007669"/>
    <property type="project" value="TreeGrafter"/>
</dbReference>
<evidence type="ECO:0000256" key="1">
    <source>
        <dbReference type="ARBA" id="ARBA00010884"/>
    </source>
</evidence>
<dbReference type="GO" id="GO:0043401">
    <property type="term" value="P:steroid hormone receptor signaling pathway"/>
    <property type="evidence" value="ECO:0007669"/>
    <property type="project" value="TreeGrafter"/>
</dbReference>
<feature type="region of interest" description="Disordered" evidence="2">
    <location>
        <begin position="1"/>
        <end position="20"/>
    </location>
</feature>
<evidence type="ECO:0000313" key="4">
    <source>
        <dbReference type="Proteomes" id="UP000005408"/>
    </source>
</evidence>
<comment type="similarity">
    <text evidence="1">Belongs to the AB hydrolase superfamily. AB hydrolase 4 family.</text>
</comment>
<dbReference type="PANTHER" id="PTHR10794:SF45">
    <property type="entry name" value="MONOACYLGLYCEROL LIPASE ABHD2"/>
    <property type="match status" value="1"/>
</dbReference>
<name>A0A8W8P581_MAGGI</name>
<protein>
    <recommendedName>
        <fullName evidence="5">Abhydrolase domain-containing protein 3</fullName>
    </recommendedName>
</protein>
<dbReference type="PANTHER" id="PTHR10794">
    <property type="entry name" value="ABHYDROLASE DOMAIN-CONTAINING PROTEIN"/>
    <property type="match status" value="1"/>
</dbReference>
<dbReference type="GO" id="GO:0036126">
    <property type="term" value="C:sperm flagellum"/>
    <property type="evidence" value="ECO:0007669"/>
    <property type="project" value="TreeGrafter"/>
</dbReference>
<reference evidence="3" key="1">
    <citation type="submission" date="2022-08" db="UniProtKB">
        <authorList>
            <consortium name="EnsemblMetazoa"/>
        </authorList>
    </citation>
    <scope>IDENTIFICATION</scope>
    <source>
        <strain evidence="3">05x7-T-G4-1.051#20</strain>
    </source>
</reference>
<evidence type="ECO:0008006" key="5">
    <source>
        <dbReference type="Google" id="ProtNLM"/>
    </source>
</evidence>
<dbReference type="EnsemblMetazoa" id="G9191.18">
    <property type="protein sequence ID" value="G9191.18:cds"/>
    <property type="gene ID" value="G9191"/>
</dbReference>
<dbReference type="InterPro" id="IPR029058">
    <property type="entry name" value="AB_hydrolase_fold"/>
</dbReference>
<dbReference type="GO" id="GO:0047372">
    <property type="term" value="F:monoacylglycerol lipase activity"/>
    <property type="evidence" value="ECO:0007669"/>
    <property type="project" value="TreeGrafter"/>
</dbReference>